<dbReference type="SMART" id="SM00557">
    <property type="entry name" value="IG_FLMN"/>
    <property type="match status" value="5"/>
</dbReference>
<dbReference type="InterPro" id="IPR001298">
    <property type="entry name" value="Filamin/ABP280_rpt"/>
</dbReference>
<dbReference type="GO" id="GO:0051015">
    <property type="term" value="F:actin filament binding"/>
    <property type="evidence" value="ECO:0007669"/>
    <property type="project" value="InterPro"/>
</dbReference>
<feature type="repeat" description="Filamin" evidence="2">
    <location>
        <begin position="424"/>
        <end position="517"/>
    </location>
</feature>
<dbReference type="PANTHER" id="PTHR38537:SF8">
    <property type="entry name" value="FILAMIN-A"/>
    <property type="match status" value="1"/>
</dbReference>
<dbReference type="InterPro" id="IPR017868">
    <property type="entry name" value="Filamin/ABP280_repeat-like"/>
</dbReference>
<feature type="repeat" description="Filamin" evidence="2">
    <location>
        <begin position="1"/>
        <end position="79"/>
    </location>
</feature>
<feature type="repeat" description="Filamin" evidence="2">
    <location>
        <begin position="616"/>
        <end position="722"/>
    </location>
</feature>
<dbReference type="InterPro" id="IPR044801">
    <property type="entry name" value="Filamin"/>
</dbReference>
<protein>
    <submittedName>
        <fullName evidence="3">Uncharacterized protein</fullName>
    </submittedName>
</protein>
<dbReference type="PANTHER" id="PTHR38537">
    <property type="entry name" value="JITTERBUG, ISOFORM N"/>
    <property type="match status" value="1"/>
</dbReference>
<feature type="repeat" description="Filamin" evidence="2">
    <location>
        <begin position="311"/>
        <end position="421"/>
    </location>
</feature>
<evidence type="ECO:0000256" key="2">
    <source>
        <dbReference type="PROSITE-ProRule" id="PRU00087"/>
    </source>
</evidence>
<dbReference type="Pfam" id="PF00630">
    <property type="entry name" value="Filamin"/>
    <property type="match status" value="7"/>
</dbReference>
<sequence length="819" mass="87813">MKVGGKGLKTGHLGKPGRIFVKVFDKNDKPVSLPVQNINIDANGPQPVSPAKVLAHPKATGTYVLRYLPTEEGTYDVSVVVVNDRTRPRAVRWISGLSSANADKFEISDLIERYKSGVPSVFKIVPTDPNITYGGEKFTVSIKNDDKEAPVKIQDLENGQYVVEFVPPDVGDMTVNVKLGDEHVVGSPFNAFVVPGPSLRCIVTGDGIFGGPIKVPLRFTVHASVETSRKIRNPVPEDAITVSINGPIPTRTGLSLLSPRAMTKSTPAISYAPSRPVIPSVSLRRPGIFDVTYTLDFPGDYDIVVSVFGDSVSADPFQAVAVQPRASASHSTIDIPKILPVNVPVAIPISAKTDNGEPVKVPREPFDVQVTTKEGKEIIADVHEKHGLYTVKFTPKQVGSATVDVLLDGVPISGSPFPITILPRCNLTGDDLKGGNLRNKPMVFEVHFFDDSKHPVEVPLFSVPIQGPNKEEVPVVITPLSNGDYKVEFQPQKGGDYVVQVEVDGKPLLEQPVSVSLKNVPELLPVKLAKDPRSDVGGPCVISVPLLESSGAPIDPSTVTVDVDGPEKLKGTIQLDPESAQPSHIIAFNPTKPGTYNVSVNHDGEPLLSPIHCTVLPTIDPLKSEVVGVPETKKGLDEPLNFTVVAKDRSGTQLPVGGLGHENDFAVTIDGDVPLSQEPPKIVDNDDGTFSVSWAPEKPGPYDLTVAYKGKPLTGTPIHLEVIDITSPKYSLMAVTTIKITKVAVLVKAYNTKKDPKSIGGDRVSVYVLGPEGKVDHKVTDNNNGTYTVSYYADVPGNYEVHGTINGEPVIGSPKTYTL</sequence>
<feature type="repeat" description="Filamin" evidence="2">
    <location>
        <begin position="111"/>
        <end position="193"/>
    </location>
</feature>
<organism evidence="3">
    <name type="scientific">Arcella intermedia</name>
    <dbReference type="NCBI Taxonomy" id="1963864"/>
    <lineage>
        <taxon>Eukaryota</taxon>
        <taxon>Amoebozoa</taxon>
        <taxon>Tubulinea</taxon>
        <taxon>Elardia</taxon>
        <taxon>Arcellinida</taxon>
        <taxon>Sphaerothecina</taxon>
        <taxon>Arcellidae</taxon>
        <taxon>Arcella</taxon>
    </lineage>
</organism>
<feature type="repeat" description="Filamin" evidence="2">
    <location>
        <begin position="533"/>
        <end position="615"/>
    </location>
</feature>
<evidence type="ECO:0000313" key="3">
    <source>
        <dbReference type="EMBL" id="NDV29560.1"/>
    </source>
</evidence>
<dbReference type="InterPro" id="IPR013783">
    <property type="entry name" value="Ig-like_fold"/>
</dbReference>
<accession>A0A6B2KXQ0</accession>
<feature type="repeat" description="Filamin" evidence="2">
    <location>
        <begin position="755"/>
        <end position="819"/>
    </location>
</feature>
<keyword evidence="1" id="KW-0677">Repeat</keyword>
<dbReference type="Gene3D" id="2.60.40.10">
    <property type="entry name" value="Immunoglobulins"/>
    <property type="match status" value="8"/>
</dbReference>
<dbReference type="AlphaFoldDB" id="A0A6B2KXQ0"/>
<dbReference type="EMBL" id="GIBP01000591">
    <property type="protein sequence ID" value="NDV29560.1"/>
    <property type="molecule type" value="Transcribed_RNA"/>
</dbReference>
<dbReference type="PROSITE" id="PS50194">
    <property type="entry name" value="FILAMIN_REPEAT"/>
    <property type="match status" value="7"/>
</dbReference>
<name>A0A6B2KXQ0_9EUKA</name>
<dbReference type="GO" id="GO:0030036">
    <property type="term" value="P:actin cytoskeleton organization"/>
    <property type="evidence" value="ECO:0007669"/>
    <property type="project" value="InterPro"/>
</dbReference>
<dbReference type="SUPFAM" id="SSF81296">
    <property type="entry name" value="E set domains"/>
    <property type="match status" value="8"/>
</dbReference>
<proteinExistence type="predicted"/>
<evidence type="ECO:0000256" key="1">
    <source>
        <dbReference type="ARBA" id="ARBA00022737"/>
    </source>
</evidence>
<dbReference type="InterPro" id="IPR014756">
    <property type="entry name" value="Ig_E-set"/>
</dbReference>
<reference evidence="3" key="1">
    <citation type="journal article" date="2020" name="J. Eukaryot. Microbiol.">
        <title>De novo Sequencing, Assembly and Annotation of the Transcriptome for the Free-Living Testate Amoeba Arcella intermedia.</title>
        <authorList>
            <person name="Ribeiro G.M."/>
            <person name="Porfirio-Sousa A.L."/>
            <person name="Maurer-Alcala X.X."/>
            <person name="Katz L.A."/>
            <person name="Lahr D.J.G."/>
        </authorList>
    </citation>
    <scope>NUCLEOTIDE SEQUENCE</scope>
</reference>